<sequence>MRVVILGSGRGSNAEAILRAQAAGRLESARVVQIFSDQPDAGILDLGERFGVSARYLDPAPFKTKLEGAGESRYIAAIRECAPDLVVLAGFMRVIKLGFLDAFAGKIINLHPSLLPSFPGLDAIGQAWARGVKITGCTVHSVTAEVDGGPIIDQAAVRIEPSDTLETLREKVHAAEHTLLPSVIARLSKAVQPSPLPLTTE</sequence>
<keyword evidence="7" id="KW-1185">Reference proteome</keyword>
<comment type="caution">
    <text evidence="6">The sequence shown here is derived from an EMBL/GenBank/DDBJ whole genome shotgun (WGS) entry which is preliminary data.</text>
</comment>
<dbReference type="NCBIfam" id="TIGR00639">
    <property type="entry name" value="PurN"/>
    <property type="match status" value="1"/>
</dbReference>
<name>A0A139SNS3_9BACT</name>
<reference evidence="6 7" key="1">
    <citation type="submission" date="2016-02" db="EMBL/GenBank/DDBJ databases">
        <authorList>
            <person name="Wen L."/>
            <person name="He K."/>
            <person name="Yang H."/>
        </authorList>
    </citation>
    <scope>NUCLEOTIDE SEQUENCE [LARGE SCALE GENOMIC DNA]</scope>
    <source>
        <strain evidence="6 7">CV41</strain>
    </source>
</reference>
<evidence type="ECO:0000256" key="4">
    <source>
        <dbReference type="HAMAP-Rule" id="MF_01930"/>
    </source>
</evidence>
<dbReference type="EMBL" id="LSZP01000029">
    <property type="protein sequence ID" value="KXU36208.1"/>
    <property type="molecule type" value="Genomic_DNA"/>
</dbReference>
<dbReference type="PANTHER" id="PTHR43369">
    <property type="entry name" value="PHOSPHORIBOSYLGLYCINAMIDE FORMYLTRANSFERASE"/>
    <property type="match status" value="1"/>
</dbReference>
<proteinExistence type="inferred from homology"/>
<dbReference type="EC" id="2.1.2.2" evidence="4"/>
<dbReference type="Proteomes" id="UP000071392">
    <property type="component" value="Unassembled WGS sequence"/>
</dbReference>
<feature type="active site" description="Proton donor" evidence="4">
    <location>
        <position position="111"/>
    </location>
</feature>
<dbReference type="Pfam" id="PF00551">
    <property type="entry name" value="Formyl_trans_N"/>
    <property type="match status" value="1"/>
</dbReference>
<dbReference type="OrthoDB" id="9806170at2"/>
<evidence type="ECO:0000313" key="7">
    <source>
        <dbReference type="Proteomes" id="UP000071392"/>
    </source>
</evidence>
<evidence type="ECO:0000256" key="2">
    <source>
        <dbReference type="ARBA" id="ARBA00022679"/>
    </source>
</evidence>
<keyword evidence="3 4" id="KW-0658">Purine biosynthesis</keyword>
<evidence type="ECO:0000256" key="3">
    <source>
        <dbReference type="ARBA" id="ARBA00022755"/>
    </source>
</evidence>
<evidence type="ECO:0000313" key="6">
    <source>
        <dbReference type="EMBL" id="KXU36208.1"/>
    </source>
</evidence>
<dbReference type="PANTHER" id="PTHR43369:SF2">
    <property type="entry name" value="PHOSPHORIBOSYLGLYCINAMIDE FORMYLTRANSFERASE"/>
    <property type="match status" value="1"/>
</dbReference>
<feature type="binding site" evidence="4">
    <location>
        <begin position="11"/>
        <end position="13"/>
    </location>
    <ligand>
        <name>N(1)-(5-phospho-beta-D-ribosyl)glycinamide</name>
        <dbReference type="ChEBI" id="CHEBI:143788"/>
    </ligand>
</feature>
<dbReference type="InterPro" id="IPR002376">
    <property type="entry name" value="Formyl_transf_N"/>
</dbReference>
<comment type="function">
    <text evidence="4">Catalyzes the transfer of a formyl group from 10-formyltetrahydrofolate to 5-phospho-ribosyl-glycinamide (GAR), producing 5-phospho-ribosyl-N-formylglycinamide (FGAR) and tetrahydrofolate.</text>
</comment>
<dbReference type="InterPro" id="IPR036477">
    <property type="entry name" value="Formyl_transf_N_sf"/>
</dbReference>
<dbReference type="GO" id="GO:0006189">
    <property type="term" value="P:'de novo' IMP biosynthetic process"/>
    <property type="evidence" value="ECO:0007669"/>
    <property type="project" value="UniProtKB-UniRule"/>
</dbReference>
<dbReference type="GO" id="GO:0004644">
    <property type="term" value="F:phosphoribosylglycinamide formyltransferase activity"/>
    <property type="evidence" value="ECO:0007669"/>
    <property type="project" value="UniProtKB-UniRule"/>
</dbReference>
<dbReference type="Gene3D" id="3.40.50.170">
    <property type="entry name" value="Formyl transferase, N-terminal domain"/>
    <property type="match status" value="1"/>
</dbReference>
<comment type="pathway">
    <text evidence="1 4">Purine metabolism; IMP biosynthesis via de novo pathway; N(2)-formyl-N(1)-(5-phospho-D-ribosyl)glycinamide from N(1)-(5-phospho-D-ribosyl)glycinamide (10-formyl THF route): step 1/1.</text>
</comment>
<dbReference type="InterPro" id="IPR004607">
    <property type="entry name" value="GART"/>
</dbReference>
<gene>
    <name evidence="4" type="primary">purN</name>
    <name evidence="6" type="ORF">AXK12_03920</name>
</gene>
<comment type="similarity">
    <text evidence="4">Belongs to the GART family.</text>
</comment>
<accession>A0A139SNS3</accession>
<organism evidence="6 7">
    <name type="scientific">Cephaloticoccus capnophilus</name>
    <dbReference type="NCBI Taxonomy" id="1548208"/>
    <lineage>
        <taxon>Bacteria</taxon>
        <taxon>Pseudomonadati</taxon>
        <taxon>Verrucomicrobiota</taxon>
        <taxon>Opitutia</taxon>
        <taxon>Opitutales</taxon>
        <taxon>Opitutaceae</taxon>
        <taxon>Cephaloticoccus</taxon>
    </lineage>
</organism>
<keyword evidence="2 4" id="KW-0808">Transferase</keyword>
<feature type="domain" description="Formyl transferase N-terminal" evidence="5">
    <location>
        <begin position="1"/>
        <end position="184"/>
    </location>
</feature>
<protein>
    <recommendedName>
        <fullName evidence="4">Phosphoribosylglycinamide formyltransferase</fullName>
        <ecNumber evidence="4">2.1.2.2</ecNumber>
    </recommendedName>
    <alternativeName>
        <fullName evidence="4">5'-phosphoribosylglycinamide transformylase</fullName>
    </alternativeName>
    <alternativeName>
        <fullName evidence="4">GAR transformylase</fullName>
        <shortName evidence="4">GART</shortName>
    </alternativeName>
</protein>
<comment type="catalytic activity">
    <reaction evidence="4">
        <text>N(1)-(5-phospho-beta-D-ribosyl)glycinamide + (6R)-10-formyltetrahydrofolate = N(2)-formyl-N(1)-(5-phospho-beta-D-ribosyl)glycinamide + (6S)-5,6,7,8-tetrahydrofolate + H(+)</text>
        <dbReference type="Rhea" id="RHEA:15053"/>
        <dbReference type="ChEBI" id="CHEBI:15378"/>
        <dbReference type="ChEBI" id="CHEBI:57453"/>
        <dbReference type="ChEBI" id="CHEBI:143788"/>
        <dbReference type="ChEBI" id="CHEBI:147286"/>
        <dbReference type="ChEBI" id="CHEBI:195366"/>
        <dbReference type="EC" id="2.1.2.2"/>
    </reaction>
</comment>
<evidence type="ECO:0000256" key="1">
    <source>
        <dbReference type="ARBA" id="ARBA00005054"/>
    </source>
</evidence>
<feature type="binding site" evidence="4">
    <location>
        <position position="65"/>
    </location>
    <ligand>
        <name>(6R)-10-formyltetrahydrofolate</name>
        <dbReference type="ChEBI" id="CHEBI:195366"/>
    </ligand>
</feature>
<dbReference type="AlphaFoldDB" id="A0A139SNS3"/>
<dbReference type="CDD" id="cd08645">
    <property type="entry name" value="FMT_core_GART"/>
    <property type="match status" value="1"/>
</dbReference>
<evidence type="ECO:0000259" key="5">
    <source>
        <dbReference type="Pfam" id="PF00551"/>
    </source>
</evidence>
<dbReference type="HAMAP" id="MF_01930">
    <property type="entry name" value="PurN"/>
    <property type="match status" value="1"/>
</dbReference>
<dbReference type="UniPathway" id="UPA00074">
    <property type="reaction ID" value="UER00126"/>
</dbReference>
<dbReference type="STRING" id="1548208.AXK12_03920"/>
<dbReference type="RefSeq" id="WP_068711427.1">
    <property type="nucleotide sequence ID" value="NZ_LSZP01000029.1"/>
</dbReference>
<feature type="binding site" evidence="4">
    <location>
        <position position="109"/>
    </location>
    <ligand>
        <name>(6R)-10-formyltetrahydrofolate</name>
        <dbReference type="ChEBI" id="CHEBI:195366"/>
    </ligand>
</feature>
<comment type="caution">
    <text evidence="4">Lacks conserved residue(s) required for the propagation of feature annotation.</text>
</comment>
<feature type="site" description="Raises pKa of active site His" evidence="4">
    <location>
        <position position="147"/>
    </location>
</feature>
<dbReference type="GO" id="GO:0005829">
    <property type="term" value="C:cytosol"/>
    <property type="evidence" value="ECO:0007669"/>
    <property type="project" value="TreeGrafter"/>
</dbReference>
<dbReference type="SUPFAM" id="SSF53328">
    <property type="entry name" value="Formyltransferase"/>
    <property type="match status" value="1"/>
</dbReference>